<dbReference type="Gene3D" id="3.30.2310.20">
    <property type="entry name" value="RelE-like"/>
    <property type="match status" value="1"/>
</dbReference>
<organism evidence="1 2">
    <name type="scientific">Botrimarina colliarenosi</name>
    <dbReference type="NCBI Taxonomy" id="2528001"/>
    <lineage>
        <taxon>Bacteria</taxon>
        <taxon>Pseudomonadati</taxon>
        <taxon>Planctomycetota</taxon>
        <taxon>Planctomycetia</taxon>
        <taxon>Pirellulales</taxon>
        <taxon>Lacipirellulaceae</taxon>
        <taxon>Botrimarina</taxon>
    </lineage>
</organism>
<reference evidence="1 2" key="1">
    <citation type="submission" date="2019-02" db="EMBL/GenBank/DDBJ databases">
        <title>Deep-cultivation of Planctomycetes and their phenomic and genomic characterization uncovers novel biology.</title>
        <authorList>
            <person name="Wiegand S."/>
            <person name="Jogler M."/>
            <person name="Boedeker C."/>
            <person name="Pinto D."/>
            <person name="Vollmers J."/>
            <person name="Rivas-Marin E."/>
            <person name="Kohn T."/>
            <person name="Peeters S.H."/>
            <person name="Heuer A."/>
            <person name="Rast P."/>
            <person name="Oberbeckmann S."/>
            <person name="Bunk B."/>
            <person name="Jeske O."/>
            <person name="Meyerdierks A."/>
            <person name="Storesund J.E."/>
            <person name="Kallscheuer N."/>
            <person name="Luecker S."/>
            <person name="Lage O.M."/>
            <person name="Pohl T."/>
            <person name="Merkel B.J."/>
            <person name="Hornburger P."/>
            <person name="Mueller R.-W."/>
            <person name="Bruemmer F."/>
            <person name="Labrenz M."/>
            <person name="Spormann A.M."/>
            <person name="Op Den Camp H."/>
            <person name="Overmann J."/>
            <person name="Amann R."/>
            <person name="Jetten M.S.M."/>
            <person name="Mascher T."/>
            <person name="Medema M.H."/>
            <person name="Devos D.P."/>
            <person name="Kaster A.-K."/>
            <person name="Ovreas L."/>
            <person name="Rohde M."/>
            <person name="Galperin M.Y."/>
            <person name="Jogler C."/>
        </authorList>
    </citation>
    <scope>NUCLEOTIDE SEQUENCE [LARGE SCALE GENOMIC DNA]</scope>
    <source>
        <strain evidence="1 2">Pla108</strain>
    </source>
</reference>
<dbReference type="Proteomes" id="UP000317421">
    <property type="component" value="Unassembled WGS sequence"/>
</dbReference>
<dbReference type="RefSeq" id="WP_146441640.1">
    <property type="nucleotide sequence ID" value="NZ_SJPR01000001.1"/>
</dbReference>
<dbReference type="OrthoDB" id="9809155at2"/>
<protein>
    <recommendedName>
        <fullName evidence="3">Plasmid stabilization system protein</fullName>
    </recommendedName>
</protein>
<name>A0A5C6AIN6_9BACT</name>
<sequence length="100" mass="11330">MRIRIDPEAIVELSDGALWYDRKSFGLGDDFVAEVHEAIGRIADNPSQFGRYEGGGVVGKYQRALVKRFPYVIIFEAFSDEVVVHSISHGAQRPGYWENR</sequence>
<dbReference type="InterPro" id="IPR035093">
    <property type="entry name" value="RelE/ParE_toxin_dom_sf"/>
</dbReference>
<proteinExistence type="predicted"/>
<accession>A0A5C6AIN6</accession>
<keyword evidence="2" id="KW-1185">Reference proteome</keyword>
<evidence type="ECO:0000313" key="2">
    <source>
        <dbReference type="Proteomes" id="UP000317421"/>
    </source>
</evidence>
<dbReference type="AlphaFoldDB" id="A0A5C6AIN6"/>
<evidence type="ECO:0008006" key="3">
    <source>
        <dbReference type="Google" id="ProtNLM"/>
    </source>
</evidence>
<gene>
    <name evidence="1" type="ORF">Pla108_02050</name>
</gene>
<comment type="caution">
    <text evidence="1">The sequence shown here is derived from an EMBL/GenBank/DDBJ whole genome shotgun (WGS) entry which is preliminary data.</text>
</comment>
<dbReference type="EMBL" id="SJPR01000001">
    <property type="protein sequence ID" value="TWT99270.1"/>
    <property type="molecule type" value="Genomic_DNA"/>
</dbReference>
<evidence type="ECO:0000313" key="1">
    <source>
        <dbReference type="EMBL" id="TWT99270.1"/>
    </source>
</evidence>